<dbReference type="InterPro" id="IPR036864">
    <property type="entry name" value="Zn2-C6_fun-type_DNA-bd_sf"/>
</dbReference>
<evidence type="ECO:0000256" key="1">
    <source>
        <dbReference type="ARBA" id="ARBA00023242"/>
    </source>
</evidence>
<dbReference type="Pfam" id="PF00172">
    <property type="entry name" value="Zn_clus"/>
    <property type="match status" value="1"/>
</dbReference>
<dbReference type="EMBL" id="JAZHXI010000006">
    <property type="protein sequence ID" value="KAL2070213.1"/>
    <property type="molecule type" value="Genomic_DNA"/>
</dbReference>
<evidence type="ECO:0000313" key="4">
    <source>
        <dbReference type="Proteomes" id="UP001595075"/>
    </source>
</evidence>
<dbReference type="Proteomes" id="UP001595075">
    <property type="component" value="Unassembled WGS sequence"/>
</dbReference>
<sequence length="512" mass="56804">MVRVGGRSRGCRLCRQRRIKCDELLPACSQCSTTGRVCPGPVSGIIISDMNLAAARPTKPRRAPLVRPIGTSTRLEKTKKTSVIVDKVTPTPPSDKVATLNESVSEPGGLMKRVIGQQVPPEVNQFGLAFDPFGTLPVGTYFSVPKLIHHCTNSMADSLVNLGSGDPMRDAWNSILLSDALLLQCSLYTAAVHISAIYGINNNSNIDVVVHRSETLVLLNQRLTRPAEAINDVTLTAVLGFLAQVIVTRNVQETSLHLDGIEKMLAFDPSFKPADNVREILFWTDLVGSALCHTPPRKLTTRPQVRLLCQPLVMNPRSTIGVVCRGFQKILAKHGVFSSIADILHDLRCLTTLAHYSDCRAYSEMPLYVDLCRGVSQTLTRLPSMEGFRTFESCRLAVMAFTDIVLLNDNSSAPFLAAGIKSTLYNSSDEELMIEFPELSLWILFMGWIAAAGTKLETWFKLRFEKGLEWLKLQHLEGVRRVLIEFFWLEGISTKQLQGLWDAIKFRNPRVG</sequence>
<dbReference type="PANTHER" id="PTHR37540:SF5">
    <property type="entry name" value="TRANSCRIPTION FACTOR DOMAIN-CONTAINING PROTEIN"/>
    <property type="match status" value="1"/>
</dbReference>
<accession>A0ABR4CJY4</accession>
<dbReference type="PANTHER" id="PTHR37540">
    <property type="entry name" value="TRANSCRIPTION FACTOR (ACR-2), PUTATIVE-RELATED-RELATED"/>
    <property type="match status" value="1"/>
</dbReference>
<evidence type="ECO:0000259" key="2">
    <source>
        <dbReference type="PROSITE" id="PS50048"/>
    </source>
</evidence>
<dbReference type="SUPFAM" id="SSF57701">
    <property type="entry name" value="Zn2/Cys6 DNA-binding domain"/>
    <property type="match status" value="1"/>
</dbReference>
<comment type="caution">
    <text evidence="3">The sequence shown here is derived from an EMBL/GenBank/DDBJ whole genome shotgun (WGS) entry which is preliminary data.</text>
</comment>
<keyword evidence="1" id="KW-0539">Nucleus</keyword>
<dbReference type="SMART" id="SM00066">
    <property type="entry name" value="GAL4"/>
    <property type="match status" value="1"/>
</dbReference>
<proteinExistence type="predicted"/>
<reference evidence="3 4" key="1">
    <citation type="journal article" date="2024" name="Commun. Biol.">
        <title>Comparative genomic analysis of thermophilic fungi reveals convergent evolutionary adaptations and gene losses.</title>
        <authorList>
            <person name="Steindorff A.S."/>
            <person name="Aguilar-Pontes M.V."/>
            <person name="Robinson A.J."/>
            <person name="Andreopoulos B."/>
            <person name="LaButti K."/>
            <person name="Kuo A."/>
            <person name="Mondo S."/>
            <person name="Riley R."/>
            <person name="Otillar R."/>
            <person name="Haridas S."/>
            <person name="Lipzen A."/>
            <person name="Grimwood J."/>
            <person name="Schmutz J."/>
            <person name="Clum A."/>
            <person name="Reid I.D."/>
            <person name="Moisan M.C."/>
            <person name="Butler G."/>
            <person name="Nguyen T.T.M."/>
            <person name="Dewar K."/>
            <person name="Conant G."/>
            <person name="Drula E."/>
            <person name="Henrissat B."/>
            <person name="Hansel C."/>
            <person name="Singer S."/>
            <person name="Hutchinson M.I."/>
            <person name="de Vries R.P."/>
            <person name="Natvig D.O."/>
            <person name="Powell A.J."/>
            <person name="Tsang A."/>
            <person name="Grigoriev I.V."/>
        </authorList>
    </citation>
    <scope>NUCLEOTIDE SEQUENCE [LARGE SCALE GENOMIC DNA]</scope>
    <source>
        <strain evidence="3 4">CBS 494.80</strain>
    </source>
</reference>
<evidence type="ECO:0000313" key="3">
    <source>
        <dbReference type="EMBL" id="KAL2070213.1"/>
    </source>
</evidence>
<feature type="domain" description="Zn(2)-C6 fungal-type" evidence="2">
    <location>
        <begin position="10"/>
        <end position="38"/>
    </location>
</feature>
<organism evidence="3 4">
    <name type="scientific">Oculimacula yallundae</name>
    <dbReference type="NCBI Taxonomy" id="86028"/>
    <lineage>
        <taxon>Eukaryota</taxon>
        <taxon>Fungi</taxon>
        <taxon>Dikarya</taxon>
        <taxon>Ascomycota</taxon>
        <taxon>Pezizomycotina</taxon>
        <taxon>Leotiomycetes</taxon>
        <taxon>Helotiales</taxon>
        <taxon>Ploettnerulaceae</taxon>
        <taxon>Oculimacula</taxon>
    </lineage>
</organism>
<keyword evidence="4" id="KW-1185">Reference proteome</keyword>
<gene>
    <name evidence="3" type="ORF">VTL71DRAFT_13239</name>
</gene>
<dbReference type="Gene3D" id="4.10.240.10">
    <property type="entry name" value="Zn(2)-C6 fungal-type DNA-binding domain"/>
    <property type="match status" value="1"/>
</dbReference>
<dbReference type="CDD" id="cd00067">
    <property type="entry name" value="GAL4"/>
    <property type="match status" value="1"/>
</dbReference>
<dbReference type="PROSITE" id="PS00463">
    <property type="entry name" value="ZN2_CY6_FUNGAL_1"/>
    <property type="match status" value="1"/>
</dbReference>
<dbReference type="PROSITE" id="PS50048">
    <property type="entry name" value="ZN2_CY6_FUNGAL_2"/>
    <property type="match status" value="1"/>
</dbReference>
<name>A0ABR4CJY4_9HELO</name>
<dbReference type="InterPro" id="IPR001138">
    <property type="entry name" value="Zn2Cys6_DnaBD"/>
</dbReference>
<protein>
    <recommendedName>
        <fullName evidence="2">Zn(2)-C6 fungal-type domain-containing protein</fullName>
    </recommendedName>
</protein>